<dbReference type="Pfam" id="PF02469">
    <property type="entry name" value="Fasciclin"/>
    <property type="match status" value="1"/>
</dbReference>
<dbReference type="PANTHER" id="PTHR28156">
    <property type="entry name" value="FAS1 DOMAIN-CONTAINING PROTEIN YDR262W"/>
    <property type="match status" value="1"/>
</dbReference>
<feature type="compositionally biased region" description="Polar residues" evidence="2">
    <location>
        <begin position="75"/>
        <end position="87"/>
    </location>
</feature>
<evidence type="ECO:0000256" key="3">
    <source>
        <dbReference type="SAM" id="SignalP"/>
    </source>
</evidence>
<dbReference type="PANTHER" id="PTHR28156:SF1">
    <property type="entry name" value="FAS1 DOMAIN-CONTAINING PROTEIN YDR262W"/>
    <property type="match status" value="1"/>
</dbReference>
<keyword evidence="1 3" id="KW-0732">Signal</keyword>
<dbReference type="SUPFAM" id="SSF82153">
    <property type="entry name" value="FAS1 domain"/>
    <property type="match status" value="1"/>
</dbReference>
<keyword evidence="6" id="KW-1185">Reference proteome</keyword>
<accession>A0A1L9R8E3</accession>
<reference evidence="6" key="1">
    <citation type="journal article" date="2017" name="Genome Biol.">
        <title>Comparative genomics reveals high biological diversity and specific adaptations in the industrially and medically important fungal genus Aspergillus.</title>
        <authorList>
            <person name="de Vries R.P."/>
            <person name="Riley R."/>
            <person name="Wiebenga A."/>
            <person name="Aguilar-Osorio G."/>
            <person name="Amillis S."/>
            <person name="Uchima C.A."/>
            <person name="Anderluh G."/>
            <person name="Asadollahi M."/>
            <person name="Askin M."/>
            <person name="Barry K."/>
            <person name="Battaglia E."/>
            <person name="Bayram O."/>
            <person name="Benocci T."/>
            <person name="Braus-Stromeyer S.A."/>
            <person name="Caldana C."/>
            <person name="Canovas D."/>
            <person name="Cerqueira G.C."/>
            <person name="Chen F."/>
            <person name="Chen W."/>
            <person name="Choi C."/>
            <person name="Clum A."/>
            <person name="Dos Santos R.A."/>
            <person name="Damasio A.R."/>
            <person name="Diallinas G."/>
            <person name="Emri T."/>
            <person name="Fekete E."/>
            <person name="Flipphi M."/>
            <person name="Freyberg S."/>
            <person name="Gallo A."/>
            <person name="Gournas C."/>
            <person name="Habgood R."/>
            <person name="Hainaut M."/>
            <person name="Harispe M.L."/>
            <person name="Henrissat B."/>
            <person name="Hilden K.S."/>
            <person name="Hope R."/>
            <person name="Hossain A."/>
            <person name="Karabika E."/>
            <person name="Karaffa L."/>
            <person name="Karanyi Z."/>
            <person name="Krasevec N."/>
            <person name="Kuo A."/>
            <person name="Kusch H."/>
            <person name="LaButti K."/>
            <person name="Lagendijk E.L."/>
            <person name="Lapidus A."/>
            <person name="Levasseur A."/>
            <person name="Lindquist E."/>
            <person name="Lipzen A."/>
            <person name="Logrieco A.F."/>
            <person name="MacCabe A."/>
            <person name="Maekelae M.R."/>
            <person name="Malavazi I."/>
            <person name="Melin P."/>
            <person name="Meyer V."/>
            <person name="Mielnichuk N."/>
            <person name="Miskei M."/>
            <person name="Molnar A.P."/>
            <person name="Mule G."/>
            <person name="Ngan C.Y."/>
            <person name="Orejas M."/>
            <person name="Orosz E."/>
            <person name="Ouedraogo J.P."/>
            <person name="Overkamp K.M."/>
            <person name="Park H.-S."/>
            <person name="Perrone G."/>
            <person name="Piumi F."/>
            <person name="Punt P.J."/>
            <person name="Ram A.F."/>
            <person name="Ramon A."/>
            <person name="Rauscher S."/>
            <person name="Record E."/>
            <person name="Riano-Pachon D.M."/>
            <person name="Robert V."/>
            <person name="Roehrig J."/>
            <person name="Ruller R."/>
            <person name="Salamov A."/>
            <person name="Salih N.S."/>
            <person name="Samson R.A."/>
            <person name="Sandor E."/>
            <person name="Sanguinetti M."/>
            <person name="Schuetze T."/>
            <person name="Sepcic K."/>
            <person name="Shelest E."/>
            <person name="Sherlock G."/>
            <person name="Sophianopoulou V."/>
            <person name="Squina F.M."/>
            <person name="Sun H."/>
            <person name="Susca A."/>
            <person name="Todd R.B."/>
            <person name="Tsang A."/>
            <person name="Unkles S.E."/>
            <person name="van de Wiele N."/>
            <person name="van Rossen-Uffink D."/>
            <person name="Oliveira J.V."/>
            <person name="Vesth T.C."/>
            <person name="Visser J."/>
            <person name="Yu J.-H."/>
            <person name="Zhou M."/>
            <person name="Andersen M.R."/>
            <person name="Archer D.B."/>
            <person name="Baker S.E."/>
            <person name="Benoit I."/>
            <person name="Brakhage A.A."/>
            <person name="Braus G.H."/>
            <person name="Fischer R."/>
            <person name="Frisvad J.C."/>
            <person name="Goldman G.H."/>
            <person name="Houbraken J."/>
            <person name="Oakley B."/>
            <person name="Pocsi I."/>
            <person name="Scazzocchio C."/>
            <person name="Seiboth B."/>
            <person name="vanKuyk P.A."/>
            <person name="Wortman J."/>
            <person name="Dyer P.S."/>
            <person name="Grigoriev I.V."/>
        </authorList>
    </citation>
    <scope>NUCLEOTIDE SEQUENCE [LARGE SCALE GENOMIC DNA]</scope>
    <source>
        <strain evidence="6">DTO 134E9</strain>
    </source>
</reference>
<dbReference type="InterPro" id="IPR036378">
    <property type="entry name" value="FAS1_dom_sf"/>
</dbReference>
<feature type="domain" description="FAS1" evidence="4">
    <location>
        <begin position="93"/>
        <end position="241"/>
    </location>
</feature>
<dbReference type="InterPro" id="IPR000782">
    <property type="entry name" value="FAS1_domain"/>
</dbReference>
<evidence type="ECO:0000259" key="4">
    <source>
        <dbReference type="PROSITE" id="PS50213"/>
    </source>
</evidence>
<gene>
    <name evidence="5" type="ORF">ASPWEDRAFT_163010</name>
</gene>
<dbReference type="AlphaFoldDB" id="A0A1L9R8E3"/>
<dbReference type="Gene3D" id="2.30.180.10">
    <property type="entry name" value="FAS1 domain"/>
    <property type="match status" value="1"/>
</dbReference>
<proteinExistence type="predicted"/>
<dbReference type="Proteomes" id="UP000184383">
    <property type="component" value="Unassembled WGS sequence"/>
</dbReference>
<organism evidence="5 6">
    <name type="scientific">Aspergillus wentii DTO 134E9</name>
    <dbReference type="NCBI Taxonomy" id="1073089"/>
    <lineage>
        <taxon>Eukaryota</taxon>
        <taxon>Fungi</taxon>
        <taxon>Dikarya</taxon>
        <taxon>Ascomycota</taxon>
        <taxon>Pezizomycotina</taxon>
        <taxon>Eurotiomycetes</taxon>
        <taxon>Eurotiomycetidae</taxon>
        <taxon>Eurotiales</taxon>
        <taxon>Aspergillaceae</taxon>
        <taxon>Aspergillus</taxon>
        <taxon>Aspergillus subgen. Cremei</taxon>
    </lineage>
</organism>
<dbReference type="InterPro" id="IPR040200">
    <property type="entry name" value="Mug57-like"/>
</dbReference>
<dbReference type="RefSeq" id="XP_040684858.1">
    <property type="nucleotide sequence ID" value="XM_040829839.1"/>
</dbReference>
<dbReference type="VEuPathDB" id="FungiDB:ASPWEDRAFT_163010"/>
<name>A0A1L9R8E3_ASPWE</name>
<evidence type="ECO:0000256" key="1">
    <source>
        <dbReference type="ARBA" id="ARBA00022729"/>
    </source>
</evidence>
<dbReference type="PROSITE" id="PS50213">
    <property type="entry name" value="FAS1"/>
    <property type="match status" value="1"/>
</dbReference>
<dbReference type="OrthoDB" id="5551751at2759"/>
<sequence>MRYHLLVSTIIALLLVSTVSAIWSPTVAVRKRLPRPLASVPHLRHEQRLQGNRKLQDWLQNQQPTMNNFLNTVFPSSTASNRDSSGPFSRKGGPVISDVLPKARGVNIFASLTRDFESVSSRLDDASSNVTVLAPRNSAIMGLPHKPWENPEDYEQHGEMKAYAGQEGHDRAKSNLERFVKAHIIPTSPWETDEEVETLGGQKLKWSKDGDKIIIQPGTVEVESIAEKVSNGEVWILNGVINSR</sequence>
<feature type="signal peptide" evidence="3">
    <location>
        <begin position="1"/>
        <end position="21"/>
    </location>
</feature>
<evidence type="ECO:0000313" key="5">
    <source>
        <dbReference type="EMBL" id="OJJ31181.1"/>
    </source>
</evidence>
<dbReference type="STRING" id="1073089.A0A1L9R8E3"/>
<protein>
    <recommendedName>
        <fullName evidence="4">FAS1 domain-containing protein</fullName>
    </recommendedName>
</protein>
<evidence type="ECO:0000256" key="2">
    <source>
        <dbReference type="SAM" id="MobiDB-lite"/>
    </source>
</evidence>
<dbReference type="EMBL" id="KV878216">
    <property type="protein sequence ID" value="OJJ31181.1"/>
    <property type="molecule type" value="Genomic_DNA"/>
</dbReference>
<evidence type="ECO:0000313" key="6">
    <source>
        <dbReference type="Proteomes" id="UP000184383"/>
    </source>
</evidence>
<feature type="chain" id="PRO_5012386080" description="FAS1 domain-containing protein" evidence="3">
    <location>
        <begin position="22"/>
        <end position="244"/>
    </location>
</feature>
<dbReference type="GeneID" id="63745687"/>
<feature type="region of interest" description="Disordered" evidence="2">
    <location>
        <begin position="75"/>
        <end position="94"/>
    </location>
</feature>